<dbReference type="AlphaFoldDB" id="A0A329RMX5"/>
<reference evidence="1 2" key="1">
    <citation type="submission" date="2018-01" db="EMBL/GenBank/DDBJ databases">
        <title>Draft genome of the strawberry crown rot pathogen Phytophthora cactorum.</title>
        <authorList>
            <person name="Armitage A.D."/>
            <person name="Lysoe E."/>
            <person name="Nellist C.F."/>
            <person name="Harrison R.J."/>
            <person name="Brurberg M.B."/>
        </authorList>
    </citation>
    <scope>NUCLEOTIDE SEQUENCE [LARGE SCALE GENOMIC DNA]</scope>
    <source>
        <strain evidence="1 2">10300</strain>
    </source>
</reference>
<dbReference type="PANTHER" id="PTHR31569:SF4">
    <property type="entry name" value="SWIM-TYPE DOMAIN-CONTAINING PROTEIN"/>
    <property type="match status" value="1"/>
</dbReference>
<sequence>MTCPDLAKTEFDSWESFHAYLDLNQKETYQVLRMHSTKSIVERNKKSRMARTLHRRPSQISGRCTLRQSFCTHGVKHRYRGKGKRPRQEVRLMGCTGQINACIQVVSDSPVKFAVCVTKIALTHNHNVGLRSYKHYPSSRLTVNDKVLDTVDSLRKPGAKTKNIFKFIVENSDSNPNPQDVQTLVQNLKNRAQGVTTRSQHVKKGLY</sequence>
<dbReference type="EMBL" id="MJFZ01000724">
    <property type="protein sequence ID" value="RAW25680.1"/>
    <property type="molecule type" value="Genomic_DNA"/>
</dbReference>
<dbReference type="OrthoDB" id="129084at2759"/>
<proteinExistence type="predicted"/>
<evidence type="ECO:0008006" key="3">
    <source>
        <dbReference type="Google" id="ProtNLM"/>
    </source>
</evidence>
<keyword evidence="2" id="KW-1185">Reference proteome</keyword>
<dbReference type="STRING" id="29920.A0A329RMX5"/>
<dbReference type="InterPro" id="IPR052579">
    <property type="entry name" value="Zinc_finger_SWIM"/>
</dbReference>
<evidence type="ECO:0000313" key="1">
    <source>
        <dbReference type="EMBL" id="RAW25680.1"/>
    </source>
</evidence>
<dbReference type="Proteomes" id="UP000251314">
    <property type="component" value="Unassembled WGS sequence"/>
</dbReference>
<name>A0A329RMX5_9STRA</name>
<evidence type="ECO:0000313" key="2">
    <source>
        <dbReference type="Proteomes" id="UP000251314"/>
    </source>
</evidence>
<comment type="caution">
    <text evidence="1">The sequence shown here is derived from an EMBL/GenBank/DDBJ whole genome shotgun (WGS) entry which is preliminary data.</text>
</comment>
<gene>
    <name evidence="1" type="ORF">PC110_g17904</name>
</gene>
<protein>
    <recommendedName>
        <fullName evidence="3">FAR1 domain-containing protein</fullName>
    </recommendedName>
</protein>
<organism evidence="1 2">
    <name type="scientific">Phytophthora cactorum</name>
    <dbReference type="NCBI Taxonomy" id="29920"/>
    <lineage>
        <taxon>Eukaryota</taxon>
        <taxon>Sar</taxon>
        <taxon>Stramenopiles</taxon>
        <taxon>Oomycota</taxon>
        <taxon>Peronosporomycetes</taxon>
        <taxon>Peronosporales</taxon>
        <taxon>Peronosporaceae</taxon>
        <taxon>Phytophthora</taxon>
    </lineage>
</organism>
<dbReference type="PANTHER" id="PTHR31569">
    <property type="entry name" value="SWIM-TYPE DOMAIN-CONTAINING PROTEIN"/>
    <property type="match status" value="1"/>
</dbReference>
<accession>A0A329RMX5</accession>
<dbReference type="VEuPathDB" id="FungiDB:PC110_g17904"/>